<dbReference type="Pfam" id="PF08592">
    <property type="entry name" value="Anthrone_oxy"/>
    <property type="match status" value="1"/>
</dbReference>
<keyword evidence="1" id="KW-0812">Transmembrane</keyword>
<protein>
    <submittedName>
        <fullName evidence="2">Putative membrane protein</fullName>
    </submittedName>
</protein>
<proteinExistence type="predicted"/>
<reference evidence="2 3" key="1">
    <citation type="submission" date="2018-03" db="EMBL/GenBank/DDBJ databases">
        <title>Genomic Encyclopedia of Type Strains, Phase III (KMG-III): the genomes of soil and plant-associated and newly described type strains.</title>
        <authorList>
            <person name="Whitman W."/>
        </authorList>
    </citation>
    <scope>NUCLEOTIDE SEQUENCE [LARGE SCALE GENOMIC DNA]</scope>
    <source>
        <strain evidence="2 3">CGMCC 1.12700</strain>
    </source>
</reference>
<sequence length="174" mass="19024">MKTSELILLLATIVAALMAGLFYAYSCSVVPGLGRLPDLEYLNAMQSINRAILNPLFLCCFMGALLLLPLGTWTAYRTGGLTTRCWLLLLATAAYVLGVFGVTITGNVPMNEALDKLVLDNSTADQLRMHRAAFESRWNTLNHVRTVFAVLALVFAVLACISRTAVRTGIRIQE</sequence>
<dbReference type="EMBL" id="PYGD01000002">
    <property type="protein sequence ID" value="PSK93296.1"/>
    <property type="molecule type" value="Genomic_DNA"/>
</dbReference>
<dbReference type="OrthoDB" id="772592at2"/>
<evidence type="ECO:0000256" key="1">
    <source>
        <dbReference type="SAM" id="Phobius"/>
    </source>
</evidence>
<dbReference type="Proteomes" id="UP000240572">
    <property type="component" value="Unassembled WGS sequence"/>
</dbReference>
<organism evidence="2 3">
    <name type="scientific">Taibaiella chishuiensis</name>
    <dbReference type="NCBI Taxonomy" id="1434707"/>
    <lineage>
        <taxon>Bacteria</taxon>
        <taxon>Pseudomonadati</taxon>
        <taxon>Bacteroidota</taxon>
        <taxon>Chitinophagia</taxon>
        <taxon>Chitinophagales</taxon>
        <taxon>Chitinophagaceae</taxon>
        <taxon>Taibaiella</taxon>
    </lineage>
</organism>
<evidence type="ECO:0000313" key="2">
    <source>
        <dbReference type="EMBL" id="PSK93296.1"/>
    </source>
</evidence>
<feature type="transmembrane region" description="Helical" evidence="1">
    <location>
        <begin position="85"/>
        <end position="104"/>
    </location>
</feature>
<keyword evidence="1" id="KW-0472">Membrane</keyword>
<gene>
    <name evidence="2" type="ORF">B0I18_102266</name>
</gene>
<accession>A0A2P8D7U0</accession>
<keyword evidence="1" id="KW-1133">Transmembrane helix</keyword>
<dbReference type="RefSeq" id="WP_106522311.1">
    <property type="nucleotide sequence ID" value="NZ_PYGD01000002.1"/>
</dbReference>
<feature type="transmembrane region" description="Helical" evidence="1">
    <location>
        <begin position="146"/>
        <end position="166"/>
    </location>
</feature>
<dbReference type="AlphaFoldDB" id="A0A2P8D7U0"/>
<dbReference type="InterPro" id="IPR013901">
    <property type="entry name" value="Anthrone_oxy"/>
</dbReference>
<keyword evidence="3" id="KW-1185">Reference proteome</keyword>
<feature type="transmembrane region" description="Helical" evidence="1">
    <location>
        <begin position="48"/>
        <end position="73"/>
    </location>
</feature>
<evidence type="ECO:0000313" key="3">
    <source>
        <dbReference type="Proteomes" id="UP000240572"/>
    </source>
</evidence>
<comment type="caution">
    <text evidence="2">The sequence shown here is derived from an EMBL/GenBank/DDBJ whole genome shotgun (WGS) entry which is preliminary data.</text>
</comment>
<name>A0A2P8D7U0_9BACT</name>